<reference evidence="3" key="1">
    <citation type="submission" date="2020-08" db="EMBL/GenBank/DDBJ databases">
        <title>Multicomponent nature underlies the extraordinary mechanical properties of spider dragline silk.</title>
        <authorList>
            <person name="Kono N."/>
            <person name="Nakamura H."/>
            <person name="Mori M."/>
            <person name="Yoshida Y."/>
            <person name="Ohtoshi R."/>
            <person name="Malay A.D."/>
            <person name="Moran D.A.P."/>
            <person name="Tomita M."/>
            <person name="Numata K."/>
            <person name="Arakawa K."/>
        </authorList>
    </citation>
    <scope>NUCLEOTIDE SEQUENCE</scope>
</reference>
<dbReference type="PANTHER" id="PTHR47039:SF1">
    <property type="entry name" value="INOSITOL POLYPHOSPHATE 5-PHOSPHATASE E"/>
    <property type="match status" value="1"/>
</dbReference>
<sequence>MFSSLPSASKIYVSSSKSRQKSASSAKKKRRKVHSDVIHRENIVVQSLVNCDQESSDILISSESECRRDSQDSRNSQLGRDDYPIKKDSRDSKFCNWEQDDSTSDISSNSIKSVLKISGNSEILLEHLSNEEQGTEILVESKEEKENGSSEKFVEETIEKLSEQFEENNEEPECKLSSELDEEEKIELPPKFAETLNEKVSEQLHTEQNEELPIQVEKGQIPQSEISVDMNSKQNENSEQDISSISEIDTDCPKLQESKDQAPPFELVAPEIMIDEMYDTEFHVEEQIVVVAEVKETGETEIKLKEIETFDDNVVKELMFEEKSFDSVHDKSSLNQNVVKSLNDDCTIKADDINDKFIDSGTNFHGEDCMKSILPAFEKHDYPVDNIDIESNNSNNFLFEDGSHNSSNNEFEIGVIDENIRHTSGKLRMQSPEQSEISCTESLLDEPKSSNHDDVCANNSLLNHVQKVNDSLISIQDSVEKSSIENHVKVSQSSANLLHDNLDSLVPNRCSSLPGGLHFSNEIEKFDKTASLIEIAYVDKETLTDLECEKCSRISLSDEKSSPKDDYKDTSEDLLISKQISGSVDKISSGNILPPLAMIKARARSYVFGSKGITGSLLGNDELHRFFPDNQVTIFVGTWNMNGHDPPGNIDDFLLPLDIGTVPDIYVIGIQESMQSRLEWEVLLQTTLGPSHVLFTSSSLGVLHLCIFLRRDLIWFCSEPEEANVATRPGSMVKTKGAVAVCFMLFGTSFLFVNSHLTAHEQKLKERLSDYEKIISSLDLPKSIPVRNYSHEKDVTSKFDCVFWCGDLNFRVMHDRPSVLSFVEEKVRRSRPSCSFLVKHDQLHQAMTEGRAFHGFKEGIIYFIPSYKFDVGTSTFNSSKLRVPSYTDRILYRSKDKSAISCLHYNAVSDILTSDHKPVFAVFKVTVKPGRDNVPLAAGMFRRDIYLEAIKRRSKFLEVRHNQGQSAICSIM</sequence>
<dbReference type="EMBL" id="BMAW01016648">
    <property type="protein sequence ID" value="GFT50101.1"/>
    <property type="molecule type" value="Genomic_DNA"/>
</dbReference>
<dbReference type="Proteomes" id="UP000887013">
    <property type="component" value="Unassembled WGS sequence"/>
</dbReference>
<dbReference type="PANTHER" id="PTHR47039">
    <property type="entry name" value="INOSITOL POLYPHOSPHATE 5-PHOSPHATASE E"/>
    <property type="match status" value="1"/>
</dbReference>
<dbReference type="InterPro" id="IPR000300">
    <property type="entry name" value="IPPc"/>
</dbReference>
<proteinExistence type="predicted"/>
<comment type="caution">
    <text evidence="3">The sequence shown here is derived from an EMBL/GenBank/DDBJ whole genome shotgun (WGS) entry which is preliminary data.</text>
</comment>
<evidence type="ECO:0000259" key="2">
    <source>
        <dbReference type="SMART" id="SM00128"/>
    </source>
</evidence>
<organism evidence="3 4">
    <name type="scientific">Nephila pilipes</name>
    <name type="common">Giant wood spider</name>
    <name type="synonym">Nephila maculata</name>
    <dbReference type="NCBI Taxonomy" id="299642"/>
    <lineage>
        <taxon>Eukaryota</taxon>
        <taxon>Metazoa</taxon>
        <taxon>Ecdysozoa</taxon>
        <taxon>Arthropoda</taxon>
        <taxon>Chelicerata</taxon>
        <taxon>Arachnida</taxon>
        <taxon>Araneae</taxon>
        <taxon>Araneomorphae</taxon>
        <taxon>Entelegynae</taxon>
        <taxon>Araneoidea</taxon>
        <taxon>Nephilidae</taxon>
        <taxon>Nephila</taxon>
    </lineage>
</organism>
<evidence type="ECO:0000313" key="4">
    <source>
        <dbReference type="Proteomes" id="UP000887013"/>
    </source>
</evidence>
<evidence type="ECO:0000313" key="3">
    <source>
        <dbReference type="EMBL" id="GFT50101.1"/>
    </source>
</evidence>
<keyword evidence="4" id="KW-1185">Reference proteome</keyword>
<feature type="compositionally biased region" description="Low complexity" evidence="1">
    <location>
        <begin position="7"/>
        <end position="25"/>
    </location>
</feature>
<dbReference type="SMART" id="SM00128">
    <property type="entry name" value="IPPc"/>
    <property type="match status" value="1"/>
</dbReference>
<dbReference type="GO" id="GO:0046856">
    <property type="term" value="P:phosphatidylinositol dephosphorylation"/>
    <property type="evidence" value="ECO:0007669"/>
    <property type="project" value="InterPro"/>
</dbReference>
<feature type="region of interest" description="Disordered" evidence="1">
    <location>
        <begin position="62"/>
        <end position="106"/>
    </location>
</feature>
<name>A0A8X6P3Z9_NEPPI</name>
<dbReference type="InterPro" id="IPR036691">
    <property type="entry name" value="Endo/exonu/phosph_ase_sf"/>
</dbReference>
<dbReference type="SUPFAM" id="SSF56219">
    <property type="entry name" value="DNase I-like"/>
    <property type="match status" value="1"/>
</dbReference>
<accession>A0A8X6P3Z9</accession>
<dbReference type="AlphaFoldDB" id="A0A8X6P3Z9"/>
<feature type="domain" description="Inositol polyphosphate-related phosphatase" evidence="2">
    <location>
        <begin position="630"/>
        <end position="931"/>
    </location>
</feature>
<feature type="compositionally biased region" description="Basic and acidic residues" evidence="1">
    <location>
        <begin position="79"/>
        <end position="93"/>
    </location>
</feature>
<gene>
    <name evidence="3" type="primary">INPP5E</name>
    <name evidence="3" type="ORF">NPIL_363051</name>
</gene>
<dbReference type="Gene3D" id="3.60.10.10">
    <property type="entry name" value="Endonuclease/exonuclease/phosphatase"/>
    <property type="match status" value="1"/>
</dbReference>
<dbReference type="OrthoDB" id="2248459at2759"/>
<dbReference type="InterPro" id="IPR053321">
    <property type="entry name" value="IPP-5-Phosphatase_Type_IV"/>
</dbReference>
<dbReference type="GO" id="GO:0016791">
    <property type="term" value="F:phosphatase activity"/>
    <property type="evidence" value="ECO:0007669"/>
    <property type="project" value="InterPro"/>
</dbReference>
<protein>
    <submittedName>
        <fullName evidence="3">Inositol polyphosphate 5-phosphatase E</fullName>
    </submittedName>
</protein>
<feature type="region of interest" description="Disordered" evidence="1">
    <location>
        <begin position="1"/>
        <end position="38"/>
    </location>
</feature>
<feature type="region of interest" description="Disordered" evidence="1">
    <location>
        <begin position="163"/>
        <end position="185"/>
    </location>
</feature>
<evidence type="ECO:0000256" key="1">
    <source>
        <dbReference type="SAM" id="MobiDB-lite"/>
    </source>
</evidence>
<dbReference type="Pfam" id="PF22669">
    <property type="entry name" value="Exo_endo_phos2"/>
    <property type="match status" value="1"/>
</dbReference>